<evidence type="ECO:0000313" key="2">
    <source>
        <dbReference type="EMBL" id="VXA99397.1"/>
    </source>
</evidence>
<evidence type="ECO:0008006" key="4">
    <source>
        <dbReference type="Google" id="ProtNLM"/>
    </source>
</evidence>
<dbReference type="Proteomes" id="UP000433089">
    <property type="component" value="Unassembled WGS sequence"/>
</dbReference>
<sequence length="124" mass="14427">MRSVQPFYKILLTLFFSSILLSLFVCLYPPIQGEPAFMMFYTPIFFVYYFIFAVPLQLLFSLQPKAFHPLYLAAYLLIAMIVMLFVMDGIESSTSLPIMIVSSLIYWTCDSFIHQRIIKKTPNV</sequence>
<reference evidence="2 3" key="1">
    <citation type="submission" date="2019-10" db="EMBL/GenBank/DDBJ databases">
        <authorList>
            <person name="Karimi E."/>
        </authorList>
    </citation>
    <scope>NUCLEOTIDE SEQUENCE [LARGE SCALE GENOMIC DNA]</scope>
    <source>
        <strain evidence="2">Bacillus sp. 348</strain>
    </source>
</reference>
<dbReference type="EMBL" id="CABWLH010000007">
    <property type="protein sequence ID" value="VXA99397.1"/>
    <property type="molecule type" value="Genomic_DNA"/>
</dbReference>
<keyword evidence="1" id="KW-0472">Membrane</keyword>
<evidence type="ECO:0000313" key="3">
    <source>
        <dbReference type="Proteomes" id="UP000433089"/>
    </source>
</evidence>
<feature type="transmembrane region" description="Helical" evidence="1">
    <location>
        <begin position="7"/>
        <end position="31"/>
    </location>
</feature>
<evidence type="ECO:0000256" key="1">
    <source>
        <dbReference type="SAM" id="Phobius"/>
    </source>
</evidence>
<dbReference type="AlphaFoldDB" id="A0A653M5U8"/>
<organism evidence="2 3">
    <name type="scientific">Bacillus altitudinis</name>
    <dbReference type="NCBI Taxonomy" id="293387"/>
    <lineage>
        <taxon>Bacteria</taxon>
        <taxon>Bacillati</taxon>
        <taxon>Bacillota</taxon>
        <taxon>Bacilli</taxon>
        <taxon>Bacillales</taxon>
        <taxon>Bacillaceae</taxon>
        <taxon>Bacillus</taxon>
    </lineage>
</organism>
<accession>A0A653M5U8</accession>
<gene>
    <name evidence="2" type="ORF">BACI348_20067</name>
</gene>
<feature type="transmembrane region" description="Helical" evidence="1">
    <location>
        <begin position="37"/>
        <end position="60"/>
    </location>
</feature>
<proteinExistence type="predicted"/>
<feature type="transmembrane region" description="Helical" evidence="1">
    <location>
        <begin position="72"/>
        <end position="90"/>
    </location>
</feature>
<protein>
    <recommendedName>
        <fullName evidence="4">Integral inner membrane protein</fullName>
    </recommendedName>
</protein>
<name>A0A653M5U8_BACAB</name>
<keyword evidence="1" id="KW-0812">Transmembrane</keyword>
<keyword evidence="1" id="KW-1133">Transmembrane helix</keyword>